<name>A0ABR1P5P2_DIAER</name>
<reference evidence="2 3" key="1">
    <citation type="submission" date="2024-02" db="EMBL/GenBank/DDBJ databases">
        <title>De novo assembly and annotation of 12 fungi associated with fruit tree decline syndrome in Ontario, Canada.</title>
        <authorList>
            <person name="Sulman M."/>
            <person name="Ellouze W."/>
            <person name="Ilyukhin E."/>
        </authorList>
    </citation>
    <scope>NUCLEOTIDE SEQUENCE [LARGE SCALE GENOMIC DNA]</scope>
    <source>
        <strain evidence="2 3">M169</strain>
    </source>
</reference>
<feature type="compositionally biased region" description="Polar residues" evidence="1">
    <location>
        <begin position="116"/>
        <end position="126"/>
    </location>
</feature>
<proteinExistence type="predicted"/>
<dbReference type="EMBL" id="JAKNSF020000039">
    <property type="protein sequence ID" value="KAK7727169.1"/>
    <property type="molecule type" value="Genomic_DNA"/>
</dbReference>
<feature type="compositionally biased region" description="Low complexity" evidence="1">
    <location>
        <begin position="48"/>
        <end position="61"/>
    </location>
</feature>
<evidence type="ECO:0000256" key="1">
    <source>
        <dbReference type="SAM" id="MobiDB-lite"/>
    </source>
</evidence>
<organism evidence="2 3">
    <name type="scientific">Diaporthe eres</name>
    <name type="common">Phomopsis oblonga</name>
    <dbReference type="NCBI Taxonomy" id="83184"/>
    <lineage>
        <taxon>Eukaryota</taxon>
        <taxon>Fungi</taxon>
        <taxon>Dikarya</taxon>
        <taxon>Ascomycota</taxon>
        <taxon>Pezizomycotina</taxon>
        <taxon>Sordariomycetes</taxon>
        <taxon>Sordariomycetidae</taxon>
        <taxon>Diaporthales</taxon>
        <taxon>Diaporthaceae</taxon>
        <taxon>Diaporthe</taxon>
        <taxon>Diaporthe eres species complex</taxon>
    </lineage>
</organism>
<evidence type="ECO:0000313" key="2">
    <source>
        <dbReference type="EMBL" id="KAK7727169.1"/>
    </source>
</evidence>
<feature type="compositionally biased region" description="Low complexity" evidence="1">
    <location>
        <begin position="16"/>
        <end position="30"/>
    </location>
</feature>
<accession>A0ABR1P5P2</accession>
<feature type="region of interest" description="Disordered" evidence="1">
    <location>
        <begin position="16"/>
        <end position="177"/>
    </location>
</feature>
<dbReference type="Proteomes" id="UP001430848">
    <property type="component" value="Unassembled WGS sequence"/>
</dbReference>
<evidence type="ECO:0000313" key="3">
    <source>
        <dbReference type="Proteomes" id="UP001430848"/>
    </source>
</evidence>
<keyword evidence="3" id="KW-1185">Reference proteome</keyword>
<protein>
    <submittedName>
        <fullName evidence="2">Uncharacterized protein</fullName>
    </submittedName>
</protein>
<comment type="caution">
    <text evidence="2">The sequence shown here is derived from an EMBL/GenBank/DDBJ whole genome shotgun (WGS) entry which is preliminary data.</text>
</comment>
<gene>
    <name evidence="2" type="ORF">SLS63_007219</name>
</gene>
<sequence length="198" mass="21478">MLLRQKAALAEAMSSTLLGTTTSTQIQQQSNPLDQAREPPVDTQVGRPQSQPQLPLPLEESNSTYHPPASPQSEATSAHEESAVTQYRVAQPNWQPENVFAGQDGSHSQVGAADPSNDSNTQTGDESTSHPHEQDDLPSAVSGSEDQGHGRDWSASSSQFGTDGSEAGSRKLSRKDLKAIEKVKFRQHLTWWSLEDGY</sequence>